<gene>
    <name evidence="2" type="ORF">CFOL_v3_28069</name>
</gene>
<feature type="region of interest" description="Disordered" evidence="1">
    <location>
        <begin position="200"/>
        <end position="252"/>
    </location>
</feature>
<comment type="caution">
    <text evidence="2">The sequence shown here is derived from an EMBL/GenBank/DDBJ whole genome shotgun (WGS) entry which is preliminary data.</text>
</comment>
<dbReference type="OrthoDB" id="7920740at2759"/>
<dbReference type="AlphaFoldDB" id="A0A1Q3CWS8"/>
<feature type="compositionally biased region" description="Basic and acidic residues" evidence="1">
    <location>
        <begin position="215"/>
        <end position="230"/>
    </location>
</feature>
<dbReference type="Pfam" id="PF14223">
    <property type="entry name" value="Retrotran_gag_2"/>
    <property type="match status" value="1"/>
</dbReference>
<reference evidence="3" key="1">
    <citation type="submission" date="2016-04" db="EMBL/GenBank/DDBJ databases">
        <title>Cephalotus genome sequencing.</title>
        <authorList>
            <person name="Fukushima K."/>
            <person name="Hasebe M."/>
            <person name="Fang X."/>
        </authorList>
    </citation>
    <scope>NUCLEOTIDE SEQUENCE [LARGE SCALE GENOMIC DNA]</scope>
    <source>
        <strain evidence="3">cv. St1</strain>
    </source>
</reference>
<sequence length="263" mass="30323">MASKLIDLKGLVLLQNLLSFLKGFDSFSWLTYQTLVCPGYDIWDTISNLVKKLKKEATNNFKALSLLHSAVIETIFPRIIGVSMAKEAWDILKEEFYGYDRTRAIRLLHLRRDFANLKMKESKSIKDFVSKLMEVVNQMKIYGEVFIDKAVVEKVLINLTEKFDPKIAAIKESRYLSQLIVTKLIGYLQAHEQRLMKREEATSETAFQAKHKGKQQMEKDGKKSPTDKFFKGKNGQTSKEFEKKKPFPHSGICQGTNHTEKFC</sequence>
<organism evidence="2 3">
    <name type="scientific">Cephalotus follicularis</name>
    <name type="common">Albany pitcher plant</name>
    <dbReference type="NCBI Taxonomy" id="3775"/>
    <lineage>
        <taxon>Eukaryota</taxon>
        <taxon>Viridiplantae</taxon>
        <taxon>Streptophyta</taxon>
        <taxon>Embryophyta</taxon>
        <taxon>Tracheophyta</taxon>
        <taxon>Spermatophyta</taxon>
        <taxon>Magnoliopsida</taxon>
        <taxon>eudicotyledons</taxon>
        <taxon>Gunneridae</taxon>
        <taxon>Pentapetalae</taxon>
        <taxon>rosids</taxon>
        <taxon>fabids</taxon>
        <taxon>Oxalidales</taxon>
        <taxon>Cephalotaceae</taxon>
        <taxon>Cephalotus</taxon>
    </lineage>
</organism>
<accession>A0A1Q3CWS8</accession>
<evidence type="ECO:0000313" key="3">
    <source>
        <dbReference type="Proteomes" id="UP000187406"/>
    </source>
</evidence>
<dbReference type="InParanoid" id="A0A1Q3CWS8"/>
<evidence type="ECO:0000256" key="1">
    <source>
        <dbReference type="SAM" id="MobiDB-lite"/>
    </source>
</evidence>
<keyword evidence="3" id="KW-1185">Reference proteome</keyword>
<protein>
    <submittedName>
        <fullName evidence="2">UBN2 domain-containing protein</fullName>
    </submittedName>
</protein>
<evidence type="ECO:0000313" key="2">
    <source>
        <dbReference type="EMBL" id="GAV84625.1"/>
    </source>
</evidence>
<dbReference type="EMBL" id="BDDD01003269">
    <property type="protein sequence ID" value="GAV84625.1"/>
    <property type="molecule type" value="Genomic_DNA"/>
</dbReference>
<dbReference type="Proteomes" id="UP000187406">
    <property type="component" value="Unassembled WGS sequence"/>
</dbReference>
<name>A0A1Q3CWS8_CEPFO</name>
<proteinExistence type="predicted"/>
<dbReference type="PANTHER" id="PTHR35317:SF23">
    <property type="entry name" value="OS04G0629600 PROTEIN"/>
    <property type="match status" value="1"/>
</dbReference>
<dbReference type="PANTHER" id="PTHR35317">
    <property type="entry name" value="OS04G0629600 PROTEIN"/>
    <property type="match status" value="1"/>
</dbReference>